<sequence>MAGLTMSNVVNFPCSQIGEPEWRSAPFAEAVRHTAHLAGPISPFALFKHLQDWLGLSEEECGGEINTTLFLMVRSGLYTSNTYDVETGTVTLAAHTLLTPSVTLTLCMHDDHESVPDEPEI</sequence>
<organism evidence="1 2">
    <name type="scientific">Methylobacterium marchantiae</name>
    <dbReference type="NCBI Taxonomy" id="600331"/>
    <lineage>
        <taxon>Bacteria</taxon>
        <taxon>Pseudomonadati</taxon>
        <taxon>Pseudomonadota</taxon>
        <taxon>Alphaproteobacteria</taxon>
        <taxon>Hyphomicrobiales</taxon>
        <taxon>Methylobacteriaceae</taxon>
        <taxon>Methylobacterium</taxon>
    </lineage>
</organism>
<evidence type="ECO:0000313" key="1">
    <source>
        <dbReference type="EMBL" id="MFD1304120.1"/>
    </source>
</evidence>
<protein>
    <submittedName>
        <fullName evidence="1">Uncharacterized protein</fullName>
    </submittedName>
</protein>
<name>A0ABW3X5N4_9HYPH</name>
<dbReference type="Proteomes" id="UP001597176">
    <property type="component" value="Unassembled WGS sequence"/>
</dbReference>
<accession>A0ABW3X5N4</accession>
<dbReference type="RefSeq" id="WP_238209296.1">
    <property type="nucleotide sequence ID" value="NZ_JBHTND010000054.1"/>
</dbReference>
<gene>
    <name evidence="1" type="ORF">ACFQ4G_21410</name>
</gene>
<evidence type="ECO:0000313" key="2">
    <source>
        <dbReference type="Proteomes" id="UP001597176"/>
    </source>
</evidence>
<reference evidence="2" key="1">
    <citation type="journal article" date="2019" name="Int. J. Syst. Evol. Microbiol.">
        <title>The Global Catalogue of Microorganisms (GCM) 10K type strain sequencing project: providing services to taxonomists for standard genome sequencing and annotation.</title>
        <authorList>
            <consortium name="The Broad Institute Genomics Platform"/>
            <consortium name="The Broad Institute Genome Sequencing Center for Infectious Disease"/>
            <person name="Wu L."/>
            <person name="Ma J."/>
        </authorList>
    </citation>
    <scope>NUCLEOTIDE SEQUENCE [LARGE SCALE GENOMIC DNA]</scope>
    <source>
        <strain evidence="2">CCUG 56108</strain>
    </source>
</reference>
<comment type="caution">
    <text evidence="1">The sequence shown here is derived from an EMBL/GenBank/DDBJ whole genome shotgun (WGS) entry which is preliminary data.</text>
</comment>
<proteinExistence type="predicted"/>
<keyword evidence="2" id="KW-1185">Reference proteome</keyword>
<dbReference type="EMBL" id="JBHTND010000054">
    <property type="protein sequence ID" value="MFD1304120.1"/>
    <property type="molecule type" value="Genomic_DNA"/>
</dbReference>